<dbReference type="PANTHER" id="PTHR42085:SF2">
    <property type="entry name" value="F-BOX DOMAIN-CONTAINING PROTEIN"/>
    <property type="match status" value="1"/>
</dbReference>
<gene>
    <name evidence="2" type="ORF">BKA67DRAFT_364252</name>
</gene>
<keyword evidence="3" id="KW-1185">Reference proteome</keyword>
<dbReference type="EMBL" id="JAGPXC010000007">
    <property type="protein sequence ID" value="KAH6648449.1"/>
    <property type="molecule type" value="Genomic_DNA"/>
</dbReference>
<dbReference type="PANTHER" id="PTHR42085">
    <property type="entry name" value="F-BOX DOMAIN-CONTAINING PROTEIN"/>
    <property type="match status" value="1"/>
</dbReference>
<feature type="region of interest" description="Disordered" evidence="1">
    <location>
        <begin position="17"/>
        <end position="52"/>
    </location>
</feature>
<dbReference type="AlphaFoldDB" id="A0A9P8UEH7"/>
<dbReference type="OrthoDB" id="2951834at2759"/>
<dbReference type="InterPro" id="IPR038883">
    <property type="entry name" value="AN11006-like"/>
</dbReference>
<name>A0A9P8UEH7_9PEZI</name>
<dbReference type="RefSeq" id="XP_045954956.1">
    <property type="nucleotide sequence ID" value="XM_046096444.1"/>
</dbReference>
<sequence length="271" mass="30172">MSYDNFLIESTINKRRQKANGSSATMESSNAITSARGDTSPKEETAADDDNDNDDDYVFPFLKLPLELRLAVYRLLLRHRAPIYHLQDFRFHPAILRACRSVGAEACAVLYQENTFGVCCWVKWGTTPLAHMLGIYLTRDDDDADADGGSGSSSSSNNNDGVRLAHQRLTTTLPWKGFRRFEVEIHPGRAIRHAIAPVCAYLDALPEVHHLGIKIMPSVRSSRPGAEPAYRDLAGLGELRQIRHVVVQGAPDDVREALCAKMTTDRIPRDN</sequence>
<dbReference type="GeneID" id="70125336"/>
<comment type="caution">
    <text evidence="2">The sequence shown here is derived from an EMBL/GenBank/DDBJ whole genome shotgun (WGS) entry which is preliminary data.</text>
</comment>
<accession>A0A9P8UEH7</accession>
<reference evidence="2" key="1">
    <citation type="journal article" date="2021" name="Nat. Commun.">
        <title>Genetic determinants of endophytism in the Arabidopsis root mycobiome.</title>
        <authorList>
            <person name="Mesny F."/>
            <person name="Miyauchi S."/>
            <person name="Thiergart T."/>
            <person name="Pickel B."/>
            <person name="Atanasova L."/>
            <person name="Karlsson M."/>
            <person name="Huettel B."/>
            <person name="Barry K.W."/>
            <person name="Haridas S."/>
            <person name="Chen C."/>
            <person name="Bauer D."/>
            <person name="Andreopoulos W."/>
            <person name="Pangilinan J."/>
            <person name="LaButti K."/>
            <person name="Riley R."/>
            <person name="Lipzen A."/>
            <person name="Clum A."/>
            <person name="Drula E."/>
            <person name="Henrissat B."/>
            <person name="Kohler A."/>
            <person name="Grigoriev I.V."/>
            <person name="Martin F.M."/>
            <person name="Hacquard S."/>
        </authorList>
    </citation>
    <scope>NUCLEOTIDE SEQUENCE</scope>
    <source>
        <strain evidence="2">MPI-SDFR-AT-0073</strain>
    </source>
</reference>
<organism evidence="2 3">
    <name type="scientific">Truncatella angustata</name>
    <dbReference type="NCBI Taxonomy" id="152316"/>
    <lineage>
        <taxon>Eukaryota</taxon>
        <taxon>Fungi</taxon>
        <taxon>Dikarya</taxon>
        <taxon>Ascomycota</taxon>
        <taxon>Pezizomycotina</taxon>
        <taxon>Sordariomycetes</taxon>
        <taxon>Xylariomycetidae</taxon>
        <taxon>Amphisphaeriales</taxon>
        <taxon>Sporocadaceae</taxon>
        <taxon>Truncatella</taxon>
    </lineage>
</organism>
<evidence type="ECO:0000313" key="2">
    <source>
        <dbReference type="EMBL" id="KAH6648449.1"/>
    </source>
</evidence>
<proteinExistence type="predicted"/>
<evidence type="ECO:0000313" key="3">
    <source>
        <dbReference type="Proteomes" id="UP000758603"/>
    </source>
</evidence>
<feature type="compositionally biased region" description="Polar residues" evidence="1">
    <location>
        <begin position="19"/>
        <end position="37"/>
    </location>
</feature>
<evidence type="ECO:0000256" key="1">
    <source>
        <dbReference type="SAM" id="MobiDB-lite"/>
    </source>
</evidence>
<dbReference type="Proteomes" id="UP000758603">
    <property type="component" value="Unassembled WGS sequence"/>
</dbReference>
<protein>
    <submittedName>
        <fullName evidence="2">Uncharacterized protein</fullName>
    </submittedName>
</protein>